<protein>
    <recommendedName>
        <fullName evidence="3 9">Tethering factor for nuclear proteasome STS1</fullName>
    </recommendedName>
</protein>
<evidence type="ECO:0000256" key="6">
    <source>
        <dbReference type="ARBA" id="ARBA00022927"/>
    </source>
</evidence>
<evidence type="ECO:0000256" key="7">
    <source>
        <dbReference type="ARBA" id="ARBA00023242"/>
    </source>
</evidence>
<evidence type="ECO:0000256" key="2">
    <source>
        <dbReference type="ARBA" id="ARBA00011464"/>
    </source>
</evidence>
<dbReference type="GO" id="GO:0015031">
    <property type="term" value="P:protein transport"/>
    <property type="evidence" value="ECO:0007669"/>
    <property type="project" value="UniProtKB-UniRule"/>
</dbReference>
<accession>A0A7S8DHR2</accession>
<evidence type="ECO:0000256" key="4">
    <source>
        <dbReference type="ARBA" id="ARBA00022448"/>
    </source>
</evidence>
<dbReference type="GO" id="GO:0031144">
    <property type="term" value="P:proteasome localization"/>
    <property type="evidence" value="ECO:0007669"/>
    <property type="project" value="UniProtKB-UniRule"/>
</dbReference>
<dbReference type="GO" id="GO:0071630">
    <property type="term" value="P:nuclear protein quality control by the ubiquitin-proteasome system"/>
    <property type="evidence" value="ECO:0007669"/>
    <property type="project" value="UniProtKB-UniRule"/>
</dbReference>
<evidence type="ECO:0000256" key="8">
    <source>
        <dbReference type="ARBA" id="ARBA00025651"/>
    </source>
</evidence>
<feature type="region of interest" description="Disordered" evidence="10">
    <location>
        <begin position="1"/>
        <end position="55"/>
    </location>
</feature>
<dbReference type="Gene3D" id="1.20.58.1590">
    <property type="entry name" value="Tethering factor for nuclear proteasome Cut8/Sts1"/>
    <property type="match status" value="1"/>
</dbReference>
<comment type="subunit">
    <text evidence="2 9">Binds the proteasome.</text>
</comment>
<gene>
    <name evidence="11" type="ORF">HYE67_010938</name>
</gene>
<keyword evidence="5 9" id="KW-0963">Cytoplasm</keyword>
<evidence type="ECO:0000256" key="10">
    <source>
        <dbReference type="SAM" id="MobiDB-lite"/>
    </source>
</evidence>
<evidence type="ECO:0000256" key="1">
    <source>
        <dbReference type="ARBA" id="ARBA00006199"/>
    </source>
</evidence>
<comment type="subcellular location">
    <subcellularLocation>
        <location evidence="9">Cytoplasm</location>
    </subcellularLocation>
    <subcellularLocation>
        <location evidence="9">Nucleus</location>
    </subcellularLocation>
</comment>
<evidence type="ECO:0000256" key="3">
    <source>
        <dbReference type="ARBA" id="ARBA00016204"/>
    </source>
</evidence>
<evidence type="ECO:0000313" key="12">
    <source>
        <dbReference type="Proteomes" id="UP000663297"/>
    </source>
</evidence>
<evidence type="ECO:0000256" key="9">
    <source>
        <dbReference type="RuleBase" id="RU368013"/>
    </source>
</evidence>
<comment type="similarity">
    <text evidence="1 9">Belongs to the cut8/STS1 family.</text>
</comment>
<keyword evidence="6 9" id="KW-0653">Protein transport</keyword>
<dbReference type="PANTHER" id="PTHR28032">
    <property type="entry name" value="FI02826P"/>
    <property type="match status" value="1"/>
</dbReference>
<dbReference type="GO" id="GO:0031965">
    <property type="term" value="C:nuclear membrane"/>
    <property type="evidence" value="ECO:0007669"/>
    <property type="project" value="TreeGrafter"/>
</dbReference>
<feature type="compositionally biased region" description="Polar residues" evidence="10">
    <location>
        <begin position="21"/>
        <end position="33"/>
    </location>
</feature>
<dbReference type="InterPro" id="IPR013868">
    <property type="entry name" value="Cut8/Sts1_fam"/>
</dbReference>
<dbReference type="InterPro" id="IPR038422">
    <property type="entry name" value="Cut8/Sts1_sf"/>
</dbReference>
<keyword evidence="4 9" id="KW-0813">Transport</keyword>
<dbReference type="Pfam" id="PF08559">
    <property type="entry name" value="Cut8"/>
    <property type="match status" value="1"/>
</dbReference>
<dbReference type="GO" id="GO:0070628">
    <property type="term" value="F:proteasome binding"/>
    <property type="evidence" value="ECO:0007669"/>
    <property type="project" value="TreeGrafter"/>
</dbReference>
<dbReference type="GO" id="GO:0005737">
    <property type="term" value="C:cytoplasm"/>
    <property type="evidence" value="ECO:0007669"/>
    <property type="project" value="UniProtKB-SubCell"/>
</dbReference>
<dbReference type="PANTHER" id="PTHR28032:SF1">
    <property type="entry name" value="FI02826P"/>
    <property type="match status" value="1"/>
</dbReference>
<keyword evidence="7 9" id="KW-0539">Nucleus</keyword>
<dbReference type="AlphaFoldDB" id="A0A7S8DHR2"/>
<name>A0A7S8DHR2_FUSCU</name>
<organism evidence="11 12">
    <name type="scientific">Fusarium culmorum</name>
    <dbReference type="NCBI Taxonomy" id="5516"/>
    <lineage>
        <taxon>Eukaryota</taxon>
        <taxon>Fungi</taxon>
        <taxon>Dikarya</taxon>
        <taxon>Ascomycota</taxon>
        <taxon>Pezizomycotina</taxon>
        <taxon>Sordariomycetes</taxon>
        <taxon>Hypocreomycetidae</taxon>
        <taxon>Hypocreales</taxon>
        <taxon>Nectriaceae</taxon>
        <taxon>Fusarium</taxon>
    </lineage>
</organism>
<dbReference type="Proteomes" id="UP000663297">
    <property type="component" value="Chromosome 4"/>
</dbReference>
<evidence type="ECO:0000256" key="5">
    <source>
        <dbReference type="ARBA" id="ARBA00022490"/>
    </source>
</evidence>
<dbReference type="EMBL" id="CP064750">
    <property type="protein sequence ID" value="QPC68707.1"/>
    <property type="molecule type" value="Genomic_DNA"/>
</dbReference>
<proteinExistence type="inferred from homology"/>
<evidence type="ECO:0000313" key="11">
    <source>
        <dbReference type="EMBL" id="QPC68707.1"/>
    </source>
</evidence>
<reference evidence="11" key="1">
    <citation type="submission" date="2020-11" db="EMBL/GenBank/DDBJ databases">
        <title>The chromosome-scale genome resource for two endophytic Fusarium species: F. culmorum and F. pseudograminearum.</title>
        <authorList>
            <person name="Yuan Z."/>
        </authorList>
    </citation>
    <scope>NUCLEOTIDE SEQUENCE</scope>
    <source>
        <strain evidence="11">Class2-1B</strain>
    </source>
</reference>
<dbReference type="FunFam" id="1.20.58.1590:FF:000001">
    <property type="entry name" value="Tethering factor for nuclear proteasome STS1"/>
    <property type="match status" value="1"/>
</dbReference>
<comment type="function">
    <text evidence="8 9">Involved in ubiquitin-mediated protein degradation. Regulatory factor in the ubiquitin/proteasome pathway that controls the turnover of proteasome substrates. Targets proteasomes to the nucleus and facilitates the degradation of nuclear proteins.</text>
</comment>
<sequence>MNVLLSPQPPVFPHQHENPRLSPQRSHSVSPFHNMNPRKRKADEDGDETMSPRCSPTISARALARPSKKVRGNEIIGRPLTLPRLLETLDTSQLRTVLERICESHPDIGHEVVTQAPRPSVSSAVEVLQGYEQKMKDAIPYGESSPEYTYYRVKEPLVAFIDALSDFTPQFLPPNETQPTKSLEFLNEATDFIHRLPNWEPQAYRHHKETAYEEISKAWALVINEAGKKAGGLNLHSGGWDQILSRHHEQSGGRLSTAIHAMSMSVGWMGSDANTVSGGPSDSILNQLMSGSYGAPPCSGILNLTDRTYSVFP</sequence>